<feature type="region of interest" description="Disordered" evidence="2">
    <location>
        <begin position="271"/>
        <end position="294"/>
    </location>
</feature>
<reference evidence="3 4" key="1">
    <citation type="journal article" date="2018" name="IMA Fungus">
        <title>IMA Genome-F 9: Draft genome sequence of Annulohypoxylon stygium, Aspergillus mulundensis, Berkeleyomyces basicola (syn. Thielaviopsis basicola), Ceratocystis smalleyi, two Cercospora beticola strains, Coleophoma cylindrospora, Fusarium fracticaudum, Phialophora cf. hyalina, and Morchella septimelata.</title>
        <authorList>
            <person name="Wingfield B.D."/>
            <person name="Bills G.F."/>
            <person name="Dong Y."/>
            <person name="Huang W."/>
            <person name="Nel W.J."/>
            <person name="Swalarsk-Parry B.S."/>
            <person name="Vaghefi N."/>
            <person name="Wilken P.M."/>
            <person name="An Z."/>
            <person name="de Beer Z.W."/>
            <person name="De Vos L."/>
            <person name="Chen L."/>
            <person name="Duong T.A."/>
            <person name="Gao Y."/>
            <person name="Hammerbacher A."/>
            <person name="Kikkert J.R."/>
            <person name="Li Y."/>
            <person name="Li H."/>
            <person name="Li K."/>
            <person name="Li Q."/>
            <person name="Liu X."/>
            <person name="Ma X."/>
            <person name="Naidoo K."/>
            <person name="Pethybridge S.J."/>
            <person name="Sun J."/>
            <person name="Steenkamp E.T."/>
            <person name="van der Nest M.A."/>
            <person name="van Wyk S."/>
            <person name="Wingfield M.J."/>
            <person name="Xiong C."/>
            <person name="Yue Q."/>
            <person name="Zhang X."/>
        </authorList>
    </citation>
    <scope>NUCLEOTIDE SEQUENCE [LARGE SCALE GENOMIC DNA]</scope>
    <source>
        <strain evidence="3 4">DSM 5745</strain>
    </source>
</reference>
<dbReference type="EMBL" id="PVWQ01000011">
    <property type="protein sequence ID" value="RDW68934.1"/>
    <property type="molecule type" value="Genomic_DNA"/>
</dbReference>
<evidence type="ECO:0000313" key="4">
    <source>
        <dbReference type="Proteomes" id="UP000256690"/>
    </source>
</evidence>
<organism evidence="3 4">
    <name type="scientific">Aspergillus mulundensis</name>
    <dbReference type="NCBI Taxonomy" id="1810919"/>
    <lineage>
        <taxon>Eukaryota</taxon>
        <taxon>Fungi</taxon>
        <taxon>Dikarya</taxon>
        <taxon>Ascomycota</taxon>
        <taxon>Pezizomycotina</taxon>
        <taxon>Eurotiomycetes</taxon>
        <taxon>Eurotiomycetidae</taxon>
        <taxon>Eurotiales</taxon>
        <taxon>Aspergillaceae</taxon>
        <taxon>Aspergillus</taxon>
        <taxon>Aspergillus subgen. Nidulantes</taxon>
    </lineage>
</organism>
<dbReference type="OrthoDB" id="4502419at2759"/>
<evidence type="ECO:0000313" key="3">
    <source>
        <dbReference type="EMBL" id="RDW68934.1"/>
    </source>
</evidence>
<gene>
    <name evidence="3" type="ORF">DSM5745_08694</name>
</gene>
<accession>A0A3D8R547</accession>
<dbReference type="AlphaFoldDB" id="A0A3D8R547"/>
<evidence type="ECO:0000256" key="2">
    <source>
        <dbReference type="SAM" id="MobiDB-lite"/>
    </source>
</evidence>
<comment type="caution">
    <text evidence="3">The sequence shown here is derived from an EMBL/GenBank/DDBJ whole genome shotgun (WGS) entry which is preliminary data.</text>
</comment>
<dbReference type="Proteomes" id="UP000256690">
    <property type="component" value="Unassembled WGS sequence"/>
</dbReference>
<proteinExistence type="predicted"/>
<name>A0A3D8R547_9EURO</name>
<keyword evidence="4" id="KW-1185">Reference proteome</keyword>
<sequence length="294" mass="34090">MELMQLQEDDVDAKIRQAEEELANLRKQRALIELQNQLAEEQRLLADAQQIPPQITAVHPVVHPDPPHFLGRYPVVALEPEQPRFKRSDSELTLAQEDGLLAFPEHTPMLPVTKVYHGIHRKEFLQLMRRLETHFAEWPHYYATDDNKVVEACRHLSEGIAVKWALVRLTPEDRRTWPEFCVWLNSNIRNFVNPDIAERRYKAARQRRGQTVNRFAKILGSLEVNLPRLVTDYERCERLWIGVLPEVRNASRSGFPASYHTGVTQLIAAGRTLTRERPRRKRRRGGRRAAAAAV</sequence>
<evidence type="ECO:0000256" key="1">
    <source>
        <dbReference type="SAM" id="Coils"/>
    </source>
</evidence>
<keyword evidence="1" id="KW-0175">Coiled coil</keyword>
<feature type="coiled-coil region" evidence="1">
    <location>
        <begin position="1"/>
        <end position="51"/>
    </location>
</feature>
<feature type="compositionally biased region" description="Basic residues" evidence="2">
    <location>
        <begin position="277"/>
        <end position="287"/>
    </location>
</feature>
<evidence type="ECO:0008006" key="5">
    <source>
        <dbReference type="Google" id="ProtNLM"/>
    </source>
</evidence>
<protein>
    <recommendedName>
        <fullName evidence="5">Retrotransposon gag domain-containing protein</fullName>
    </recommendedName>
</protein>
<dbReference type="RefSeq" id="XP_026600723.1">
    <property type="nucleotide sequence ID" value="XM_026750710.1"/>
</dbReference>
<dbReference type="STRING" id="1810919.A0A3D8R547"/>
<dbReference type="GeneID" id="38119064"/>